<dbReference type="InterPro" id="IPR012875">
    <property type="entry name" value="SDHF4"/>
</dbReference>
<feature type="compositionally biased region" description="Low complexity" evidence="3">
    <location>
        <begin position="15"/>
        <end position="49"/>
    </location>
</feature>
<organism evidence="4 5">
    <name type="scientific">Sodiomyces alkalinus (strain CBS 110278 / VKM F-3762 / F11)</name>
    <name type="common">Alkaliphilic filamentous fungus</name>
    <dbReference type="NCBI Taxonomy" id="1314773"/>
    <lineage>
        <taxon>Eukaryota</taxon>
        <taxon>Fungi</taxon>
        <taxon>Dikarya</taxon>
        <taxon>Ascomycota</taxon>
        <taxon>Pezizomycotina</taxon>
        <taxon>Sordariomycetes</taxon>
        <taxon>Hypocreomycetidae</taxon>
        <taxon>Glomerellales</taxon>
        <taxon>Plectosphaerellaceae</taxon>
        <taxon>Sodiomyces</taxon>
    </lineage>
</organism>
<dbReference type="GeneID" id="39582380"/>
<sequence>MSRLLRGLPKHLLGTTQTTRATRATRGTRTSFTTIQRPYSSSSPSSFDPGPSPPRLPPDEQAEFERLQRKAAISSAFHPDDAQLVSSSSSSSSSSSPSSPAAPSSTPRHTTSATSQTQPQSQPQQQQTQEAEDSDPNPGGVFRGAPPEFEGDVNPRTGEVGGPKNEPLRWGDKSDWSYNGRVTDF</sequence>
<dbReference type="GO" id="GO:0034553">
    <property type="term" value="P:mitochondrial respiratory chain complex II assembly"/>
    <property type="evidence" value="ECO:0007669"/>
    <property type="project" value="TreeGrafter"/>
</dbReference>
<dbReference type="PANTHER" id="PTHR28524">
    <property type="entry name" value="SUCCINATE DEHYDROGENASE ASSEMBLY FACTOR 4, MITOCHONDRIAL"/>
    <property type="match status" value="1"/>
</dbReference>
<dbReference type="PANTHER" id="PTHR28524:SF3">
    <property type="entry name" value="SUCCINATE DEHYDROGENASE ASSEMBLY FACTOR 4, MITOCHONDRIAL"/>
    <property type="match status" value="1"/>
</dbReference>
<dbReference type="EMBL" id="ML119052">
    <property type="protein sequence ID" value="ROT40426.1"/>
    <property type="molecule type" value="Genomic_DNA"/>
</dbReference>
<dbReference type="RefSeq" id="XP_028468232.1">
    <property type="nucleotide sequence ID" value="XM_028613902.1"/>
</dbReference>
<evidence type="ECO:0000256" key="1">
    <source>
        <dbReference type="ARBA" id="ARBA00005701"/>
    </source>
</evidence>
<protein>
    <recommendedName>
        <fullName evidence="2">Succinate dehydrogenase assembly factor 4, mitochondrial</fullName>
    </recommendedName>
</protein>
<evidence type="ECO:0000313" key="5">
    <source>
        <dbReference type="Proteomes" id="UP000272025"/>
    </source>
</evidence>
<feature type="region of interest" description="Disordered" evidence="3">
    <location>
        <begin position="1"/>
        <end position="185"/>
    </location>
</feature>
<dbReference type="GO" id="GO:0005739">
    <property type="term" value="C:mitochondrion"/>
    <property type="evidence" value="ECO:0007669"/>
    <property type="project" value="TreeGrafter"/>
</dbReference>
<proteinExistence type="inferred from homology"/>
<name>A0A3N2Q136_SODAK</name>
<feature type="compositionally biased region" description="Basic and acidic residues" evidence="3">
    <location>
        <begin position="166"/>
        <end position="175"/>
    </location>
</feature>
<gene>
    <name evidence="4" type="ORF">SODALDRAFT_356410</name>
</gene>
<dbReference type="Proteomes" id="UP000272025">
    <property type="component" value="Unassembled WGS sequence"/>
</dbReference>
<evidence type="ECO:0000313" key="4">
    <source>
        <dbReference type="EMBL" id="ROT40426.1"/>
    </source>
</evidence>
<evidence type="ECO:0000256" key="2">
    <source>
        <dbReference type="ARBA" id="ARBA00022170"/>
    </source>
</evidence>
<dbReference type="Pfam" id="PF07896">
    <property type="entry name" value="DUF1674"/>
    <property type="match status" value="1"/>
</dbReference>
<dbReference type="AlphaFoldDB" id="A0A3N2Q136"/>
<feature type="compositionally biased region" description="Low complexity" evidence="3">
    <location>
        <begin position="86"/>
        <end position="129"/>
    </location>
</feature>
<dbReference type="OrthoDB" id="201362at2759"/>
<reference evidence="4 5" key="1">
    <citation type="journal article" date="2018" name="Mol. Ecol.">
        <title>The obligate alkalophilic soda-lake fungus Sodiomyces alkalinus has shifted to a protein diet.</title>
        <authorList>
            <person name="Grum-Grzhimaylo A.A."/>
            <person name="Falkoski D.L."/>
            <person name="van den Heuvel J."/>
            <person name="Valero-Jimenez C.A."/>
            <person name="Min B."/>
            <person name="Choi I.G."/>
            <person name="Lipzen A."/>
            <person name="Daum C.G."/>
            <person name="Aanen D.K."/>
            <person name="Tsang A."/>
            <person name="Henrissat B."/>
            <person name="Bilanenko E.N."/>
            <person name="de Vries R.P."/>
            <person name="van Kan J.A.L."/>
            <person name="Grigoriev I.V."/>
            <person name="Debets A.J.M."/>
        </authorList>
    </citation>
    <scope>NUCLEOTIDE SEQUENCE [LARGE SCALE GENOMIC DNA]</scope>
    <source>
        <strain evidence="4 5">F11</strain>
    </source>
</reference>
<keyword evidence="5" id="KW-1185">Reference proteome</keyword>
<accession>A0A3N2Q136</accession>
<dbReference type="STRING" id="1314773.A0A3N2Q136"/>
<comment type="similarity">
    <text evidence="1">Belongs to the SDHAF4 family.</text>
</comment>
<evidence type="ECO:0000256" key="3">
    <source>
        <dbReference type="SAM" id="MobiDB-lite"/>
    </source>
</evidence>